<evidence type="ECO:0000256" key="3">
    <source>
        <dbReference type="ARBA" id="ARBA00022475"/>
    </source>
</evidence>
<dbReference type="Gene3D" id="1.10.3720.10">
    <property type="entry name" value="MetI-like"/>
    <property type="match status" value="1"/>
</dbReference>
<evidence type="ECO:0000256" key="5">
    <source>
        <dbReference type="ARBA" id="ARBA00022989"/>
    </source>
</evidence>
<keyword evidence="2 7" id="KW-0813">Transport</keyword>
<evidence type="ECO:0000313" key="10">
    <source>
        <dbReference type="Proteomes" id="UP000244571"/>
    </source>
</evidence>
<keyword evidence="6 7" id="KW-0472">Membrane</keyword>
<dbReference type="GO" id="GO:0055085">
    <property type="term" value="P:transmembrane transport"/>
    <property type="evidence" value="ECO:0007669"/>
    <property type="project" value="InterPro"/>
</dbReference>
<accession>A0A2R4XME3</accession>
<sequence length="267" mass="29315">MRGKTSNTVFSVQNIKRVGVSAVVLVTFLLIWEVLTRVLNVSPLVLPSPSMILASAYYLVTQPWFGRHLVITVSEVLIGFSIAISFGVFFGALIAKSKMAEVVLSPFLIGSQVTPKVALMPLFILWFGFGLESKIFMVSLLSFFPILKNTILGFRSIPEQQYDLFRIIGARRIKVIKSLEIPAILPFVLTGIETASVLAVTGAIVGEYLGGNEGLGALIVMTLNALKIDQMFATVLILMIFGIFFYTSVSSLRRFLVRTPPSNSSEE</sequence>
<comment type="subcellular location">
    <subcellularLocation>
        <location evidence="1 7">Cell membrane</location>
        <topology evidence="1 7">Multi-pass membrane protein</topology>
    </subcellularLocation>
</comment>
<keyword evidence="10" id="KW-1185">Reference proteome</keyword>
<dbReference type="KEGG" id="boz:DBV39_15875"/>
<keyword evidence="4 7" id="KW-0812">Transmembrane</keyword>
<dbReference type="PANTHER" id="PTHR30151">
    <property type="entry name" value="ALKANE SULFONATE ABC TRANSPORTER-RELATED, MEMBRANE SUBUNIT"/>
    <property type="match status" value="1"/>
</dbReference>
<evidence type="ECO:0000256" key="2">
    <source>
        <dbReference type="ARBA" id="ARBA00022448"/>
    </source>
</evidence>
<evidence type="ECO:0000256" key="4">
    <source>
        <dbReference type="ARBA" id="ARBA00022692"/>
    </source>
</evidence>
<gene>
    <name evidence="9" type="ORF">DBV39_15875</name>
</gene>
<dbReference type="AlphaFoldDB" id="A0A2R4XME3"/>
<comment type="similarity">
    <text evidence="7">Belongs to the binding-protein-dependent transport system permease family.</text>
</comment>
<dbReference type="SUPFAM" id="SSF161098">
    <property type="entry name" value="MetI-like"/>
    <property type="match status" value="1"/>
</dbReference>
<feature type="transmembrane region" description="Helical" evidence="7">
    <location>
        <begin position="77"/>
        <end position="95"/>
    </location>
</feature>
<feature type="transmembrane region" description="Helical" evidence="7">
    <location>
        <begin position="231"/>
        <end position="249"/>
    </location>
</feature>
<keyword evidence="3" id="KW-1003">Cell membrane</keyword>
<protein>
    <submittedName>
        <fullName evidence="9">ABC transporter permease</fullName>
    </submittedName>
</protein>
<dbReference type="InterPro" id="IPR000515">
    <property type="entry name" value="MetI-like"/>
</dbReference>
<proteinExistence type="inferred from homology"/>
<name>A0A2R4XME3_9BURK</name>
<dbReference type="OrthoDB" id="8138334at2"/>
<evidence type="ECO:0000256" key="7">
    <source>
        <dbReference type="RuleBase" id="RU363032"/>
    </source>
</evidence>
<keyword evidence="5 7" id="KW-1133">Transmembrane helix</keyword>
<organism evidence="9 10">
    <name type="scientific">Orrella marina</name>
    <dbReference type="NCBI Taxonomy" id="2163011"/>
    <lineage>
        <taxon>Bacteria</taxon>
        <taxon>Pseudomonadati</taxon>
        <taxon>Pseudomonadota</taxon>
        <taxon>Betaproteobacteria</taxon>
        <taxon>Burkholderiales</taxon>
        <taxon>Alcaligenaceae</taxon>
        <taxon>Orrella</taxon>
    </lineage>
</organism>
<evidence type="ECO:0000256" key="6">
    <source>
        <dbReference type="ARBA" id="ARBA00023136"/>
    </source>
</evidence>
<dbReference type="GO" id="GO:0005886">
    <property type="term" value="C:plasma membrane"/>
    <property type="evidence" value="ECO:0007669"/>
    <property type="project" value="UniProtKB-SubCell"/>
</dbReference>
<feature type="domain" description="ABC transmembrane type-1" evidence="8">
    <location>
        <begin position="69"/>
        <end position="249"/>
    </location>
</feature>
<evidence type="ECO:0000256" key="1">
    <source>
        <dbReference type="ARBA" id="ARBA00004651"/>
    </source>
</evidence>
<feature type="transmembrane region" description="Helical" evidence="7">
    <location>
        <begin position="15"/>
        <end position="32"/>
    </location>
</feature>
<feature type="transmembrane region" description="Helical" evidence="7">
    <location>
        <begin position="179"/>
        <end position="205"/>
    </location>
</feature>
<dbReference type="Pfam" id="PF00528">
    <property type="entry name" value="BPD_transp_1"/>
    <property type="match status" value="1"/>
</dbReference>
<dbReference type="InterPro" id="IPR035906">
    <property type="entry name" value="MetI-like_sf"/>
</dbReference>
<dbReference type="RefSeq" id="WP_108622368.1">
    <property type="nucleotide sequence ID" value="NZ_CP028901.1"/>
</dbReference>
<dbReference type="Proteomes" id="UP000244571">
    <property type="component" value="Chromosome"/>
</dbReference>
<dbReference type="EMBL" id="CP028901">
    <property type="protein sequence ID" value="AWB34958.1"/>
    <property type="molecule type" value="Genomic_DNA"/>
</dbReference>
<dbReference type="PANTHER" id="PTHR30151:SF20">
    <property type="entry name" value="ABC TRANSPORTER PERMEASE PROTEIN HI_0355-RELATED"/>
    <property type="match status" value="1"/>
</dbReference>
<dbReference type="CDD" id="cd06261">
    <property type="entry name" value="TM_PBP2"/>
    <property type="match status" value="1"/>
</dbReference>
<evidence type="ECO:0000259" key="8">
    <source>
        <dbReference type="PROSITE" id="PS50928"/>
    </source>
</evidence>
<evidence type="ECO:0000313" key="9">
    <source>
        <dbReference type="EMBL" id="AWB34958.1"/>
    </source>
</evidence>
<feature type="transmembrane region" description="Helical" evidence="7">
    <location>
        <begin position="44"/>
        <end position="65"/>
    </location>
</feature>
<reference evidence="9 10" key="1">
    <citation type="submission" date="2018-04" db="EMBL/GenBank/DDBJ databases">
        <title>Bordetella sp. HZ20 isolated from seawater.</title>
        <authorList>
            <person name="Sun C."/>
        </authorList>
    </citation>
    <scope>NUCLEOTIDE SEQUENCE [LARGE SCALE GENOMIC DNA]</scope>
    <source>
        <strain evidence="9 10">HZ20</strain>
    </source>
</reference>
<dbReference type="PROSITE" id="PS50928">
    <property type="entry name" value="ABC_TM1"/>
    <property type="match status" value="1"/>
</dbReference>